<name>A0A251TA96_HELAN</name>
<evidence type="ECO:0000313" key="2">
    <source>
        <dbReference type="EMBL" id="OTG07689.1"/>
    </source>
</evidence>
<proteinExistence type="predicted"/>
<evidence type="ECO:0000313" key="3">
    <source>
        <dbReference type="Proteomes" id="UP000215914"/>
    </source>
</evidence>
<dbReference type="InParanoid" id="A0A251TA96"/>
<dbReference type="Proteomes" id="UP000215914">
    <property type="component" value="Chromosome 11"/>
</dbReference>
<dbReference type="Pfam" id="PF06955">
    <property type="entry name" value="XET_C"/>
    <property type="match status" value="1"/>
</dbReference>
<protein>
    <submittedName>
        <fullName evidence="2">Putative xyloglucan endo-transglycosylase</fullName>
    </submittedName>
</protein>
<dbReference type="AlphaFoldDB" id="A0A251TA96"/>
<dbReference type="EMBL" id="CM007900">
    <property type="protein sequence ID" value="OTG07689.1"/>
    <property type="molecule type" value="Genomic_DNA"/>
</dbReference>
<dbReference type="InterPro" id="IPR010713">
    <property type="entry name" value="XET_C"/>
</dbReference>
<reference evidence="3" key="1">
    <citation type="journal article" date="2017" name="Nature">
        <title>The sunflower genome provides insights into oil metabolism, flowering and Asterid evolution.</title>
        <authorList>
            <person name="Badouin H."/>
            <person name="Gouzy J."/>
            <person name="Grassa C.J."/>
            <person name="Murat F."/>
            <person name="Staton S.E."/>
            <person name="Cottret L."/>
            <person name="Lelandais-Briere C."/>
            <person name="Owens G.L."/>
            <person name="Carrere S."/>
            <person name="Mayjonade B."/>
            <person name="Legrand L."/>
            <person name="Gill N."/>
            <person name="Kane N.C."/>
            <person name="Bowers J.E."/>
            <person name="Hubner S."/>
            <person name="Bellec A."/>
            <person name="Berard A."/>
            <person name="Berges H."/>
            <person name="Blanchet N."/>
            <person name="Boniface M.C."/>
            <person name="Brunel D."/>
            <person name="Catrice O."/>
            <person name="Chaidir N."/>
            <person name="Claudel C."/>
            <person name="Donnadieu C."/>
            <person name="Faraut T."/>
            <person name="Fievet G."/>
            <person name="Helmstetter N."/>
            <person name="King M."/>
            <person name="Knapp S.J."/>
            <person name="Lai Z."/>
            <person name="Le Paslier M.C."/>
            <person name="Lippi Y."/>
            <person name="Lorenzon L."/>
            <person name="Mandel J.R."/>
            <person name="Marage G."/>
            <person name="Marchand G."/>
            <person name="Marquand E."/>
            <person name="Bret-Mestries E."/>
            <person name="Morien E."/>
            <person name="Nambeesan S."/>
            <person name="Nguyen T."/>
            <person name="Pegot-Espagnet P."/>
            <person name="Pouilly N."/>
            <person name="Raftis F."/>
            <person name="Sallet E."/>
            <person name="Schiex T."/>
            <person name="Thomas J."/>
            <person name="Vandecasteele C."/>
            <person name="Vares D."/>
            <person name="Vear F."/>
            <person name="Vautrin S."/>
            <person name="Crespi M."/>
            <person name="Mangin B."/>
            <person name="Burke J.M."/>
            <person name="Salse J."/>
            <person name="Munos S."/>
            <person name="Vincourt P."/>
            <person name="Rieseberg L.H."/>
            <person name="Langlade N.B."/>
        </authorList>
    </citation>
    <scope>NUCLEOTIDE SEQUENCE [LARGE SCALE GENOMIC DNA]</scope>
    <source>
        <strain evidence="3">cv. SF193</strain>
    </source>
</reference>
<feature type="domain" description="Xyloglucan endo-transglycosylase C-terminal" evidence="1">
    <location>
        <begin position="73"/>
        <end position="111"/>
    </location>
</feature>
<dbReference type="GO" id="GO:0016762">
    <property type="term" value="F:xyloglucan:xyloglucosyl transferase activity"/>
    <property type="evidence" value="ECO:0007669"/>
    <property type="project" value="InterPro"/>
</dbReference>
<evidence type="ECO:0000259" key="1">
    <source>
        <dbReference type="Pfam" id="PF06955"/>
    </source>
</evidence>
<gene>
    <name evidence="2" type="ORF">HannXRQ_Chr11g0333291</name>
</gene>
<dbReference type="Gene3D" id="2.60.120.200">
    <property type="match status" value="1"/>
</dbReference>
<sequence length="117" mass="13310">MLACGMPMTSVTTLKKVPQQFVIETPNAHNENQHEKSKRKGFCDCHGPRQILKDPSLAAKDIKCTRDTCMEYTQGLEAAGRNGIRRVQNKHMIYGYCNDYNQFPNGLPDECTQSRFL</sequence>
<dbReference type="GO" id="GO:0044042">
    <property type="term" value="P:glucan metabolic process"/>
    <property type="evidence" value="ECO:0007669"/>
    <property type="project" value="InterPro"/>
</dbReference>
<keyword evidence="3" id="KW-1185">Reference proteome</keyword>
<organism evidence="2 3">
    <name type="scientific">Helianthus annuus</name>
    <name type="common">Common sunflower</name>
    <dbReference type="NCBI Taxonomy" id="4232"/>
    <lineage>
        <taxon>Eukaryota</taxon>
        <taxon>Viridiplantae</taxon>
        <taxon>Streptophyta</taxon>
        <taxon>Embryophyta</taxon>
        <taxon>Tracheophyta</taxon>
        <taxon>Spermatophyta</taxon>
        <taxon>Magnoliopsida</taxon>
        <taxon>eudicotyledons</taxon>
        <taxon>Gunneridae</taxon>
        <taxon>Pentapetalae</taxon>
        <taxon>asterids</taxon>
        <taxon>campanulids</taxon>
        <taxon>Asterales</taxon>
        <taxon>Asteraceae</taxon>
        <taxon>Asteroideae</taxon>
        <taxon>Heliantheae alliance</taxon>
        <taxon>Heliantheae</taxon>
        <taxon>Helianthus</taxon>
    </lineage>
</organism>
<accession>A0A251TA96</accession>
<dbReference type="GO" id="GO:0048046">
    <property type="term" value="C:apoplast"/>
    <property type="evidence" value="ECO:0007669"/>
    <property type="project" value="InterPro"/>
</dbReference>